<evidence type="ECO:0000313" key="3">
    <source>
        <dbReference type="Proteomes" id="UP000609346"/>
    </source>
</evidence>
<gene>
    <name evidence="2" type="ORF">H8B09_15540</name>
</gene>
<dbReference type="RefSeq" id="WP_191204417.1">
    <property type="nucleotide sequence ID" value="NZ_JACXZA010000003.1"/>
</dbReference>
<protein>
    <submittedName>
        <fullName evidence="2">Uncharacterized protein</fullName>
    </submittedName>
</protein>
<dbReference type="EMBL" id="JACXZA010000003">
    <property type="protein sequence ID" value="MBD3920178.1"/>
    <property type="molecule type" value="Genomic_DNA"/>
</dbReference>
<dbReference type="Proteomes" id="UP000609346">
    <property type="component" value="Unassembled WGS sequence"/>
</dbReference>
<reference evidence="2 3" key="1">
    <citation type="submission" date="2020-09" db="EMBL/GenBank/DDBJ databases">
        <title>Paenibacillus sp. strain PR3 16S rRNA gene Genome sequencing and assembly.</title>
        <authorList>
            <person name="Kim J."/>
        </authorList>
    </citation>
    <scope>NUCLEOTIDE SEQUENCE [LARGE SCALE GENOMIC DNA]</scope>
    <source>
        <strain evidence="2 3">PR3</strain>
    </source>
</reference>
<accession>A0ABR8MW99</accession>
<evidence type="ECO:0000313" key="2">
    <source>
        <dbReference type="EMBL" id="MBD3920178.1"/>
    </source>
</evidence>
<comment type="caution">
    <text evidence="2">The sequence shown here is derived from an EMBL/GenBank/DDBJ whole genome shotgun (WGS) entry which is preliminary data.</text>
</comment>
<proteinExistence type="predicted"/>
<organism evidence="2 3">
    <name type="scientific">Paenibacillus terricola</name>
    <dbReference type="NCBI Taxonomy" id="2763503"/>
    <lineage>
        <taxon>Bacteria</taxon>
        <taxon>Bacillati</taxon>
        <taxon>Bacillota</taxon>
        <taxon>Bacilli</taxon>
        <taxon>Bacillales</taxon>
        <taxon>Paenibacillaceae</taxon>
        <taxon>Paenibacillus</taxon>
    </lineage>
</organism>
<evidence type="ECO:0000256" key="1">
    <source>
        <dbReference type="SAM" id="MobiDB-lite"/>
    </source>
</evidence>
<feature type="region of interest" description="Disordered" evidence="1">
    <location>
        <begin position="243"/>
        <end position="266"/>
    </location>
</feature>
<keyword evidence="3" id="KW-1185">Reference proteome</keyword>
<sequence>MERVWTEKEPLVPEWYDHKDDKRDQADGMPKLTMKLLYGMIQELKQCSDRLSARLDDFEHYMIEVQATRAQLEADAARTIARTKVAASLHDRSAFAEAAMTAPGQAAVAVASPMHMHNPADTSDIPDDESTETFTAMEDEPLTTAVEPETEESVSLIDMSDAASIEAAIDDLAASIDAVEVISHNSDIEELAAATITNEQEEAVAIDTIDVIDLIPLHAKPSKLESQPSYLMSLAQEVLGFTNPDDAEEGLDPGEGANPFDPDSFAAHSMDTAEAQAASASSLPAAVQHSTSSAMTSPFFTPRSQRHPSSKKTFLSLFGFRTRIS</sequence>
<name>A0ABR8MW99_9BACL</name>